<dbReference type="EMBL" id="QMKO01001865">
    <property type="protein sequence ID" value="RTG86068.1"/>
    <property type="molecule type" value="Genomic_DNA"/>
</dbReference>
<evidence type="ECO:0000256" key="1">
    <source>
        <dbReference type="ARBA" id="ARBA00004479"/>
    </source>
</evidence>
<evidence type="ECO:0000313" key="8">
    <source>
        <dbReference type="EMBL" id="RTG86068.1"/>
    </source>
</evidence>
<feature type="non-terminal residue" evidence="8">
    <location>
        <position position="1"/>
    </location>
</feature>
<evidence type="ECO:0000256" key="5">
    <source>
        <dbReference type="ARBA" id="ARBA00023136"/>
    </source>
</evidence>
<keyword evidence="4 6" id="KW-1133">Transmembrane helix</keyword>
<protein>
    <submittedName>
        <fullName evidence="8">Lectin, mannose-binding 2</fullName>
    </submittedName>
</protein>
<evidence type="ECO:0000256" key="3">
    <source>
        <dbReference type="ARBA" id="ARBA00022729"/>
    </source>
</evidence>
<dbReference type="STRING" id="6184.A0A430QEB8"/>
<dbReference type="GO" id="GO:0006888">
    <property type="term" value="P:endoplasmic reticulum to Golgi vesicle-mediated transport"/>
    <property type="evidence" value="ECO:0007669"/>
    <property type="project" value="TreeGrafter"/>
</dbReference>
<dbReference type="GO" id="GO:0005793">
    <property type="term" value="C:endoplasmic reticulum-Golgi intermediate compartment"/>
    <property type="evidence" value="ECO:0007669"/>
    <property type="project" value="TreeGrafter"/>
</dbReference>
<dbReference type="Proteomes" id="UP000290809">
    <property type="component" value="Unassembled WGS sequence"/>
</dbReference>
<dbReference type="GO" id="GO:0000139">
    <property type="term" value="C:Golgi membrane"/>
    <property type="evidence" value="ECO:0007669"/>
    <property type="project" value="TreeGrafter"/>
</dbReference>
<dbReference type="Pfam" id="PF03388">
    <property type="entry name" value="Lectin_leg-like"/>
    <property type="match status" value="1"/>
</dbReference>
<dbReference type="SUPFAM" id="SSF49899">
    <property type="entry name" value="Concanavalin A-like lectins/glucanases"/>
    <property type="match status" value="1"/>
</dbReference>
<feature type="transmembrane region" description="Helical" evidence="6">
    <location>
        <begin position="223"/>
        <end position="244"/>
    </location>
</feature>
<accession>A0A430QEB8</accession>
<gene>
    <name evidence="8" type="ORF">DC041_0006476</name>
</gene>
<comment type="subcellular location">
    <subcellularLocation>
        <location evidence="1">Membrane</location>
        <topology evidence="1">Single-pass type I membrane protein</topology>
    </subcellularLocation>
</comment>
<sequence>LVYTVLYKKTKNIEQNAAHWVPYGSTIIEPQFVRLTSDVKSNQGGIFNIKPLFARDWEVVILFHVHSPKTLVGDGFAFWYTQHPPSSGPAFGSRDKFRGLAVFFDTYANQNGEHSHEHPYVSAMINDGSKHYDHDKDGTLTELAGCSSNFRNNDYSMATIRYANNQLKVSLKYQGATDPVDCFTVDGVRLPTGYFIGISAATGDLSARVDDTPPSRFSRVLTLFSWLFVFGFISGGGYMGYKYYKKRQRQMKRFY</sequence>
<dbReference type="InterPro" id="IPR013320">
    <property type="entry name" value="ConA-like_dom_sf"/>
</dbReference>
<reference evidence="8 9" key="1">
    <citation type="journal article" date="2019" name="PLoS Pathog.">
        <title>Genome sequence of the bovine parasite Schistosoma bovis Tanzania.</title>
        <authorList>
            <person name="Oey H."/>
            <person name="Zakrzewski M."/>
            <person name="Gobert G."/>
            <person name="Gravermann K."/>
            <person name="Stoye J."/>
            <person name="Jones M."/>
            <person name="Mcmanus D."/>
            <person name="Krause L."/>
        </authorList>
    </citation>
    <scope>NUCLEOTIDE SEQUENCE [LARGE SCALE GENOMIC DNA]</scope>
    <source>
        <strain evidence="8 9">TAN1997</strain>
    </source>
</reference>
<proteinExistence type="predicted"/>
<dbReference type="PANTHER" id="PTHR12223">
    <property type="entry name" value="VESICULAR MANNOSE-BINDING LECTIN"/>
    <property type="match status" value="1"/>
</dbReference>
<evidence type="ECO:0000256" key="4">
    <source>
        <dbReference type="ARBA" id="ARBA00022989"/>
    </source>
</evidence>
<dbReference type="PANTHER" id="PTHR12223:SF45">
    <property type="entry name" value="RE50040P"/>
    <property type="match status" value="1"/>
</dbReference>
<comment type="caution">
    <text evidence="8">The sequence shown here is derived from an EMBL/GenBank/DDBJ whole genome shotgun (WGS) entry which is preliminary data.</text>
</comment>
<dbReference type="InterPro" id="IPR051136">
    <property type="entry name" value="Intracellular_Lectin-GPT"/>
</dbReference>
<keyword evidence="2 6" id="KW-0812">Transmembrane</keyword>
<feature type="domain" description="L-type lectin-like" evidence="7">
    <location>
        <begin position="1"/>
        <end position="220"/>
    </location>
</feature>
<evidence type="ECO:0000313" key="9">
    <source>
        <dbReference type="Proteomes" id="UP000290809"/>
    </source>
</evidence>
<dbReference type="GO" id="GO:0030134">
    <property type="term" value="C:COPII-coated ER to Golgi transport vesicle"/>
    <property type="evidence" value="ECO:0007669"/>
    <property type="project" value="TreeGrafter"/>
</dbReference>
<dbReference type="GO" id="GO:0005537">
    <property type="term" value="F:D-mannose binding"/>
    <property type="evidence" value="ECO:0007669"/>
    <property type="project" value="TreeGrafter"/>
</dbReference>
<dbReference type="AlphaFoldDB" id="A0A430QEB8"/>
<name>A0A430QEB8_SCHBO</name>
<keyword evidence="3" id="KW-0732">Signal</keyword>
<dbReference type="Gene3D" id="2.60.120.200">
    <property type="match status" value="1"/>
</dbReference>
<dbReference type="PROSITE" id="PS51328">
    <property type="entry name" value="L_LECTIN_LIKE"/>
    <property type="match status" value="1"/>
</dbReference>
<organism evidence="8 9">
    <name type="scientific">Schistosoma bovis</name>
    <name type="common">Blood fluke</name>
    <dbReference type="NCBI Taxonomy" id="6184"/>
    <lineage>
        <taxon>Eukaryota</taxon>
        <taxon>Metazoa</taxon>
        <taxon>Spiralia</taxon>
        <taxon>Lophotrochozoa</taxon>
        <taxon>Platyhelminthes</taxon>
        <taxon>Trematoda</taxon>
        <taxon>Digenea</taxon>
        <taxon>Strigeidida</taxon>
        <taxon>Schistosomatoidea</taxon>
        <taxon>Schistosomatidae</taxon>
        <taxon>Schistosoma</taxon>
    </lineage>
</organism>
<keyword evidence="9" id="KW-1185">Reference proteome</keyword>
<keyword evidence="5 6" id="KW-0472">Membrane</keyword>
<evidence type="ECO:0000256" key="2">
    <source>
        <dbReference type="ARBA" id="ARBA00022692"/>
    </source>
</evidence>
<dbReference type="InterPro" id="IPR005052">
    <property type="entry name" value="Lectin_leg"/>
</dbReference>
<evidence type="ECO:0000256" key="6">
    <source>
        <dbReference type="SAM" id="Phobius"/>
    </source>
</evidence>
<dbReference type="GO" id="GO:0005789">
    <property type="term" value="C:endoplasmic reticulum membrane"/>
    <property type="evidence" value="ECO:0007669"/>
    <property type="project" value="TreeGrafter"/>
</dbReference>
<evidence type="ECO:0000259" key="7">
    <source>
        <dbReference type="PROSITE" id="PS51328"/>
    </source>
</evidence>